<sequence>MKKYKNKKIMWQDVSNIINKTIKINRTALQVENRYKTVLKRKKAAVENNIRTGSLRQIVPYEFELNKIGALDDSIEPEVLGSASGIRILKPIHNMPVDAESLPSTSISYNTKRLVLKLKKRDTLSQTLTLIHKEKEESRIRRHKEKIDLLKELFKK</sequence>
<dbReference type="Proteomes" id="UP001153636">
    <property type="component" value="Chromosome 13"/>
</dbReference>
<dbReference type="AlphaFoldDB" id="A0A9P0G5L4"/>
<gene>
    <name evidence="1" type="ORF">PSYICH_LOCUS4072</name>
</gene>
<dbReference type="EMBL" id="OV651825">
    <property type="protein sequence ID" value="CAH1102949.1"/>
    <property type="molecule type" value="Genomic_DNA"/>
</dbReference>
<evidence type="ECO:0000313" key="1">
    <source>
        <dbReference type="EMBL" id="CAH1102949.1"/>
    </source>
</evidence>
<organism evidence="1 2">
    <name type="scientific">Psylliodes chrysocephalus</name>
    <dbReference type="NCBI Taxonomy" id="3402493"/>
    <lineage>
        <taxon>Eukaryota</taxon>
        <taxon>Metazoa</taxon>
        <taxon>Ecdysozoa</taxon>
        <taxon>Arthropoda</taxon>
        <taxon>Hexapoda</taxon>
        <taxon>Insecta</taxon>
        <taxon>Pterygota</taxon>
        <taxon>Neoptera</taxon>
        <taxon>Endopterygota</taxon>
        <taxon>Coleoptera</taxon>
        <taxon>Polyphaga</taxon>
        <taxon>Cucujiformia</taxon>
        <taxon>Chrysomeloidea</taxon>
        <taxon>Chrysomelidae</taxon>
        <taxon>Galerucinae</taxon>
        <taxon>Alticini</taxon>
        <taxon>Psylliodes</taxon>
    </lineage>
</organism>
<keyword evidence="2" id="KW-1185">Reference proteome</keyword>
<reference evidence="1" key="1">
    <citation type="submission" date="2022-01" db="EMBL/GenBank/DDBJ databases">
        <authorList>
            <person name="King R."/>
        </authorList>
    </citation>
    <scope>NUCLEOTIDE SEQUENCE</scope>
</reference>
<accession>A0A9P0G5L4</accession>
<evidence type="ECO:0000313" key="2">
    <source>
        <dbReference type="Proteomes" id="UP001153636"/>
    </source>
</evidence>
<protein>
    <submittedName>
        <fullName evidence="1">Uncharacterized protein</fullName>
    </submittedName>
</protein>
<name>A0A9P0G5L4_9CUCU</name>
<dbReference type="OrthoDB" id="6771731at2759"/>
<proteinExistence type="predicted"/>